<dbReference type="EMBL" id="JBAMMX010000007">
    <property type="protein sequence ID" value="KAK6936565.1"/>
    <property type="molecule type" value="Genomic_DNA"/>
</dbReference>
<dbReference type="GO" id="GO:0010332">
    <property type="term" value="P:response to gamma radiation"/>
    <property type="evidence" value="ECO:0007669"/>
    <property type="project" value="UniProtKB-ARBA"/>
</dbReference>
<evidence type="ECO:0000313" key="8">
    <source>
        <dbReference type="EMBL" id="KAK6936565.1"/>
    </source>
</evidence>
<evidence type="ECO:0000256" key="3">
    <source>
        <dbReference type="ARBA" id="ARBA00023127"/>
    </source>
</evidence>
<dbReference type="InterPro" id="IPR013763">
    <property type="entry name" value="Cyclin-like_dom"/>
</dbReference>
<dbReference type="SMART" id="SM01332">
    <property type="entry name" value="Cyclin_C"/>
    <property type="match status" value="1"/>
</dbReference>
<dbReference type="Proteomes" id="UP001370490">
    <property type="component" value="Unassembled WGS sequence"/>
</dbReference>
<feature type="non-terminal residue" evidence="8">
    <location>
        <position position="1"/>
    </location>
</feature>
<comment type="similarity">
    <text evidence="1">Belongs to the cyclin family. Cyclin AB subfamily.</text>
</comment>
<keyword evidence="2" id="KW-0132">Cell division</keyword>
<evidence type="ECO:0000256" key="5">
    <source>
        <dbReference type="RuleBase" id="RU000383"/>
    </source>
</evidence>
<feature type="domain" description="Cyclin-like" evidence="6">
    <location>
        <begin position="103"/>
        <end position="185"/>
    </location>
</feature>
<dbReference type="PIRSF" id="PIRSF001771">
    <property type="entry name" value="Cyclin_A_B_D_E"/>
    <property type="match status" value="1"/>
</dbReference>
<evidence type="ECO:0000256" key="4">
    <source>
        <dbReference type="ARBA" id="ARBA00023306"/>
    </source>
</evidence>
<reference evidence="8 9" key="1">
    <citation type="submission" date="2023-12" db="EMBL/GenBank/DDBJ databases">
        <title>A high-quality genome assembly for Dillenia turbinata (Dilleniales).</title>
        <authorList>
            <person name="Chanderbali A."/>
        </authorList>
    </citation>
    <scope>NUCLEOTIDE SEQUENCE [LARGE SCALE GENOMIC DNA]</scope>
    <source>
        <strain evidence="8">LSX21</strain>
        <tissue evidence="8">Leaf</tissue>
    </source>
</reference>
<evidence type="ECO:0000313" key="9">
    <source>
        <dbReference type="Proteomes" id="UP001370490"/>
    </source>
</evidence>
<gene>
    <name evidence="8" type="ORF">RJ641_033595</name>
</gene>
<feature type="domain" description="Cyclin C-terminal" evidence="7">
    <location>
        <begin position="194"/>
        <end position="312"/>
    </location>
</feature>
<keyword evidence="9" id="KW-1185">Reference proteome</keyword>
<dbReference type="GO" id="GO:0016538">
    <property type="term" value="F:cyclin-dependent protein serine/threonine kinase regulator activity"/>
    <property type="evidence" value="ECO:0007669"/>
    <property type="project" value="InterPro"/>
</dbReference>
<dbReference type="FunFam" id="1.10.472.10:FF:000032">
    <property type="entry name" value="G2/mitotic-specific cyclin-1"/>
    <property type="match status" value="1"/>
</dbReference>
<dbReference type="PANTHER" id="PTHR10177">
    <property type="entry name" value="CYCLINS"/>
    <property type="match status" value="1"/>
</dbReference>
<dbReference type="InterPro" id="IPR036915">
    <property type="entry name" value="Cyclin-like_sf"/>
</dbReference>
<sequence>HKEGKRQQKNVVEKGRNQNRRFLADIQNLVTSIRNKVNCGSTKRVKEPIIDIDAAEVNDELAVGEYVEELYKFYKLAEYECRLYDYMGTQPEINKNMRAIVVDWLIDVHDEFQLTPEILYLTIQILDRYLSRKMVPQNKLQLVGITAMLIACKYEGAPEVNDFVNNTDLAYSHQQVLVMEKSILDTLEWHLTVPTAYVFLARFIKAAIPDEQLENLVYFFAELGMINYETSIICCPSEFAASAVYAARCTLAKTPVWSKTLMLHTGFCEFQFKHCAKLLLSYHRAAAQGKLMAIYRKYSSSQRCCVSLLPPAESLV</sequence>
<dbReference type="InterPro" id="IPR048258">
    <property type="entry name" value="Cyclins_cyclin-box"/>
</dbReference>
<organism evidence="8 9">
    <name type="scientific">Dillenia turbinata</name>
    <dbReference type="NCBI Taxonomy" id="194707"/>
    <lineage>
        <taxon>Eukaryota</taxon>
        <taxon>Viridiplantae</taxon>
        <taxon>Streptophyta</taxon>
        <taxon>Embryophyta</taxon>
        <taxon>Tracheophyta</taxon>
        <taxon>Spermatophyta</taxon>
        <taxon>Magnoliopsida</taxon>
        <taxon>eudicotyledons</taxon>
        <taxon>Gunneridae</taxon>
        <taxon>Pentapetalae</taxon>
        <taxon>Dilleniales</taxon>
        <taxon>Dilleniaceae</taxon>
        <taxon>Dillenia</taxon>
    </lineage>
</organism>
<dbReference type="PROSITE" id="PS00292">
    <property type="entry name" value="CYCLINS"/>
    <property type="match status" value="1"/>
</dbReference>
<evidence type="ECO:0000259" key="6">
    <source>
        <dbReference type="SMART" id="SM00385"/>
    </source>
</evidence>
<accession>A0AAN8VLW5</accession>
<comment type="caution">
    <text evidence="8">The sequence shown here is derived from an EMBL/GenBank/DDBJ whole genome shotgun (WGS) entry which is preliminary data.</text>
</comment>
<keyword evidence="4" id="KW-0131">Cell cycle</keyword>
<feature type="domain" description="Cyclin-like" evidence="6">
    <location>
        <begin position="198"/>
        <end position="281"/>
    </location>
</feature>
<dbReference type="AlphaFoldDB" id="A0AAN8VLW5"/>
<evidence type="ECO:0000259" key="7">
    <source>
        <dbReference type="SMART" id="SM01332"/>
    </source>
</evidence>
<dbReference type="GO" id="GO:0051301">
    <property type="term" value="P:cell division"/>
    <property type="evidence" value="ECO:0007669"/>
    <property type="project" value="UniProtKB-KW"/>
</dbReference>
<dbReference type="InterPro" id="IPR006671">
    <property type="entry name" value="Cyclin_N"/>
</dbReference>
<dbReference type="SUPFAM" id="SSF47954">
    <property type="entry name" value="Cyclin-like"/>
    <property type="match status" value="2"/>
</dbReference>
<evidence type="ECO:0000256" key="2">
    <source>
        <dbReference type="ARBA" id="ARBA00022618"/>
    </source>
</evidence>
<evidence type="ECO:0000256" key="1">
    <source>
        <dbReference type="ARBA" id="ARBA00006955"/>
    </source>
</evidence>
<dbReference type="Pfam" id="PF00134">
    <property type="entry name" value="Cyclin_N"/>
    <property type="match status" value="1"/>
</dbReference>
<proteinExistence type="inferred from homology"/>
<dbReference type="Gene3D" id="1.10.472.10">
    <property type="entry name" value="Cyclin-like"/>
    <property type="match status" value="2"/>
</dbReference>
<name>A0AAN8VLW5_9MAGN</name>
<dbReference type="Pfam" id="PF02984">
    <property type="entry name" value="Cyclin_C"/>
    <property type="match status" value="1"/>
</dbReference>
<dbReference type="InterPro" id="IPR039361">
    <property type="entry name" value="Cyclin"/>
</dbReference>
<dbReference type="GO" id="GO:0044772">
    <property type="term" value="P:mitotic cell cycle phase transition"/>
    <property type="evidence" value="ECO:0007669"/>
    <property type="project" value="InterPro"/>
</dbReference>
<protein>
    <submittedName>
        <fullName evidence="8">Cyclin, C-terminal domain</fullName>
    </submittedName>
</protein>
<dbReference type="InterPro" id="IPR004367">
    <property type="entry name" value="Cyclin_C-dom"/>
</dbReference>
<dbReference type="InterPro" id="IPR046965">
    <property type="entry name" value="Cyclin_A/B-like"/>
</dbReference>
<keyword evidence="3 5" id="KW-0195">Cyclin</keyword>
<dbReference type="SMART" id="SM00385">
    <property type="entry name" value="CYCLIN"/>
    <property type="match status" value="2"/>
</dbReference>